<dbReference type="PANTHER" id="PTHR43364">
    <property type="entry name" value="NADH-SPECIFIC METHYLGLYOXAL REDUCTASE-RELATED"/>
    <property type="match status" value="1"/>
</dbReference>
<dbReference type="InterPro" id="IPR050523">
    <property type="entry name" value="AKR_Detox_Biosynth"/>
</dbReference>
<keyword evidence="3" id="KW-1185">Reference proteome</keyword>
<dbReference type="InterPro" id="IPR020471">
    <property type="entry name" value="AKR"/>
</dbReference>
<organism evidence="2 3">
    <name type="scientific">Staphylococcus hsinchuensis</name>
    <dbReference type="NCBI Taxonomy" id="3051183"/>
    <lineage>
        <taxon>Bacteria</taxon>
        <taxon>Bacillati</taxon>
        <taxon>Bacillota</taxon>
        <taxon>Bacilli</taxon>
        <taxon>Bacillales</taxon>
        <taxon>Staphylococcaceae</taxon>
        <taxon>Staphylococcus</taxon>
    </lineage>
</organism>
<dbReference type="InterPro" id="IPR036812">
    <property type="entry name" value="NAD(P)_OxRdtase_dom_sf"/>
</dbReference>
<evidence type="ECO:0000259" key="1">
    <source>
        <dbReference type="Pfam" id="PF00248"/>
    </source>
</evidence>
<dbReference type="Gene3D" id="3.20.20.100">
    <property type="entry name" value="NADP-dependent oxidoreductase domain"/>
    <property type="match status" value="1"/>
</dbReference>
<dbReference type="InterPro" id="IPR023210">
    <property type="entry name" value="NADP_OxRdtase_dom"/>
</dbReference>
<gene>
    <name evidence="2" type="ORF">QQM35_05105</name>
</gene>
<accession>A0ABZ3EGP6</accession>
<name>A0ABZ3EGP6_9STAP</name>
<dbReference type="PRINTS" id="PR00069">
    <property type="entry name" value="ALDKETRDTASE"/>
</dbReference>
<dbReference type="EMBL" id="CP128355">
    <property type="protein sequence ID" value="XAF71474.1"/>
    <property type="molecule type" value="Genomic_DNA"/>
</dbReference>
<reference evidence="2 3" key="1">
    <citation type="journal article" date="2024" name="Pathogens">
        <title>Staphylococcus hsinchuensis sp. nov., Isolated from Soymilk.</title>
        <authorList>
            <person name="Wang Y.T."/>
            <person name="Lin Y.C."/>
            <person name="Hsieh Y.H."/>
            <person name="Lin Y.T."/>
            <person name="Hamada M."/>
            <person name="Chen C.C."/>
            <person name="Liou J.S."/>
            <person name="Lee A.Y."/>
            <person name="Zhang W.L."/>
            <person name="Chen Y.T."/>
            <person name="Huang C.H."/>
        </authorList>
    </citation>
    <scope>NUCLEOTIDE SEQUENCE [LARGE SCALE GENOMIC DNA]</scope>
    <source>
        <strain evidence="2 3">H164</strain>
    </source>
</reference>
<proteinExistence type="predicted"/>
<dbReference type="CDD" id="cd19092">
    <property type="entry name" value="AKR_BsYcsN_EcYdhF-like"/>
    <property type="match status" value="1"/>
</dbReference>
<evidence type="ECO:0000313" key="3">
    <source>
        <dbReference type="Proteomes" id="UP001436297"/>
    </source>
</evidence>
<dbReference type="RefSeq" id="WP_251518903.1">
    <property type="nucleotide sequence ID" value="NZ_CP128355.1"/>
</dbReference>
<feature type="domain" description="NADP-dependent oxidoreductase" evidence="1">
    <location>
        <begin position="15"/>
        <end position="288"/>
    </location>
</feature>
<protein>
    <submittedName>
        <fullName evidence="2">Aldo/keto reductase</fullName>
    </submittedName>
</protein>
<dbReference type="SUPFAM" id="SSF51430">
    <property type="entry name" value="NAD(P)-linked oxidoreductase"/>
    <property type="match status" value="1"/>
</dbReference>
<dbReference type="PANTHER" id="PTHR43364:SF1">
    <property type="entry name" value="OXIDOREDUCTASE YDHF"/>
    <property type="match status" value="1"/>
</dbReference>
<sequence>MESVQINKHISYSRLIQGFWRAKDWQWTDQQLNYYLNSLVERGVTTMDHADIYGGYHCETLFGNALKLSPNLRNELQIITKCGIILPSTPYHERGHRYDHSAQHIRQSVERSLSNMNIEYLDSLLLHRPSPLMDPEEITETVKALVFEGKIKSFGVSNFDNEQFDLLNKRLMSEQLHITSNQLEISPYHLETIDNGVLSHMMKDDVKIMAWSPLAGGKLFDEKDEKSRRIMKVISSLAVKYDVSHSSIMIAWLSKLPAKIMPVLGTHRLERIDEAISGLNIELTQQEWFDVYTASLGHDIK</sequence>
<dbReference type="Pfam" id="PF00248">
    <property type="entry name" value="Aldo_ket_red"/>
    <property type="match status" value="1"/>
</dbReference>
<dbReference type="Proteomes" id="UP001436297">
    <property type="component" value="Chromosome"/>
</dbReference>
<evidence type="ECO:0000313" key="2">
    <source>
        <dbReference type="EMBL" id="XAF71474.1"/>
    </source>
</evidence>